<evidence type="ECO:0000313" key="1">
    <source>
        <dbReference type="EMBL" id="KAH7992522.1"/>
    </source>
</evidence>
<protein>
    <submittedName>
        <fullName evidence="1">Uncharacterized protein</fullName>
    </submittedName>
</protein>
<gene>
    <name evidence="1" type="ORF">K3G42_023610</name>
</gene>
<dbReference type="Proteomes" id="UP000827872">
    <property type="component" value="Linkage Group LG03"/>
</dbReference>
<keyword evidence="2" id="KW-1185">Reference proteome</keyword>
<proteinExistence type="predicted"/>
<dbReference type="EMBL" id="CM037616">
    <property type="protein sequence ID" value="KAH7992522.1"/>
    <property type="molecule type" value="Genomic_DNA"/>
</dbReference>
<accession>A0ACB8EJL4</accession>
<name>A0ACB8EJL4_9SAUR</name>
<evidence type="ECO:0000313" key="2">
    <source>
        <dbReference type="Proteomes" id="UP000827872"/>
    </source>
</evidence>
<comment type="caution">
    <text evidence="1">The sequence shown here is derived from an EMBL/GenBank/DDBJ whole genome shotgun (WGS) entry which is preliminary data.</text>
</comment>
<organism evidence="1 2">
    <name type="scientific">Sphaerodactylus townsendi</name>
    <dbReference type="NCBI Taxonomy" id="933632"/>
    <lineage>
        <taxon>Eukaryota</taxon>
        <taxon>Metazoa</taxon>
        <taxon>Chordata</taxon>
        <taxon>Craniata</taxon>
        <taxon>Vertebrata</taxon>
        <taxon>Euteleostomi</taxon>
        <taxon>Lepidosauria</taxon>
        <taxon>Squamata</taxon>
        <taxon>Bifurcata</taxon>
        <taxon>Gekkota</taxon>
        <taxon>Sphaerodactylidae</taxon>
        <taxon>Sphaerodactylus</taxon>
    </lineage>
</organism>
<reference evidence="1" key="1">
    <citation type="submission" date="2021-08" db="EMBL/GenBank/DDBJ databases">
        <title>The first chromosome-level gecko genome reveals the dynamic sex chromosomes of Neotropical dwarf geckos (Sphaerodactylidae: Sphaerodactylus).</title>
        <authorList>
            <person name="Pinto B.J."/>
            <person name="Keating S.E."/>
            <person name="Gamble T."/>
        </authorList>
    </citation>
    <scope>NUCLEOTIDE SEQUENCE</scope>
    <source>
        <strain evidence="1">TG3544</strain>
    </source>
</reference>
<sequence length="105" mass="12224">MACFVQIRAPSIYLRYKPKSCIQRSACVFMLHSFMQIACGPSFSEAYLFYFINLHLCCLTHKLPSQYSAKRTLNFSEFKKQLGEFSTRAKVNCWQIRDTVFSPGF</sequence>